<sequence length="244" mass="27784">MNVVLIDDDLSEVNYGKELFIKNFGHLGALQCFSDSTEGLHFLNETRPDLLIVDVEMPNLNGLDLLKQLKSPNTEVVFCTAHDRFAIEAYRNFALGFLLKPYNEADFIAVVSKAIQRLKATVKEMVPNEKQLEALELENKKIPIPTLGCTYFSSILDIIRLESVDSYAKIHLTDGSIHMSSYGIKFFEKILTMPLFFRTHKSHLVNLKKVSKLFTDGTLVLDTGDRIPVARRRRPDLMAIFDQF</sequence>
<keyword evidence="5" id="KW-1185">Reference proteome</keyword>
<dbReference type="PROSITE" id="PS50110">
    <property type="entry name" value="RESPONSE_REGULATORY"/>
    <property type="match status" value="1"/>
</dbReference>
<feature type="modified residue" description="4-aspartylphosphate" evidence="1">
    <location>
        <position position="54"/>
    </location>
</feature>
<dbReference type="InterPro" id="IPR001789">
    <property type="entry name" value="Sig_transdc_resp-reg_receiver"/>
</dbReference>
<keyword evidence="1" id="KW-0597">Phosphoprotein</keyword>
<feature type="domain" description="Response regulatory" evidence="2">
    <location>
        <begin position="2"/>
        <end position="115"/>
    </location>
</feature>
<dbReference type="SUPFAM" id="SSF52172">
    <property type="entry name" value="CheY-like"/>
    <property type="match status" value="1"/>
</dbReference>
<dbReference type="AlphaFoldDB" id="A0A3B0C5T1"/>
<evidence type="ECO:0000256" key="1">
    <source>
        <dbReference type="PROSITE-ProRule" id="PRU00169"/>
    </source>
</evidence>
<dbReference type="Pfam" id="PF04397">
    <property type="entry name" value="LytTR"/>
    <property type="match status" value="1"/>
</dbReference>
<gene>
    <name evidence="4" type="ORF">D7Z94_12975</name>
</gene>
<dbReference type="Pfam" id="PF00072">
    <property type="entry name" value="Response_reg"/>
    <property type="match status" value="1"/>
</dbReference>
<dbReference type="Gene3D" id="3.40.50.2300">
    <property type="match status" value="1"/>
</dbReference>
<protein>
    <submittedName>
        <fullName evidence="4">DNA-binding response regulator</fullName>
    </submittedName>
</protein>
<evidence type="ECO:0000259" key="3">
    <source>
        <dbReference type="PROSITE" id="PS50930"/>
    </source>
</evidence>
<evidence type="ECO:0000313" key="4">
    <source>
        <dbReference type="EMBL" id="RKN81795.1"/>
    </source>
</evidence>
<dbReference type="InterPro" id="IPR046947">
    <property type="entry name" value="LytR-like"/>
</dbReference>
<accession>A0A3B0C5T1</accession>
<dbReference type="OrthoDB" id="2168082at2"/>
<dbReference type="InterPro" id="IPR011006">
    <property type="entry name" value="CheY-like_superfamily"/>
</dbReference>
<dbReference type="PROSITE" id="PS50930">
    <property type="entry name" value="HTH_LYTTR"/>
    <property type="match status" value="1"/>
</dbReference>
<dbReference type="GO" id="GO:0003677">
    <property type="term" value="F:DNA binding"/>
    <property type="evidence" value="ECO:0007669"/>
    <property type="project" value="UniProtKB-KW"/>
</dbReference>
<comment type="caution">
    <text evidence="4">The sequence shown here is derived from an EMBL/GenBank/DDBJ whole genome shotgun (WGS) entry which is preliminary data.</text>
</comment>
<evidence type="ECO:0000259" key="2">
    <source>
        <dbReference type="PROSITE" id="PS50110"/>
    </source>
</evidence>
<organism evidence="4 5">
    <name type="scientific">Ulvibacterium marinum</name>
    <dbReference type="NCBI Taxonomy" id="2419782"/>
    <lineage>
        <taxon>Bacteria</taxon>
        <taxon>Pseudomonadati</taxon>
        <taxon>Bacteroidota</taxon>
        <taxon>Flavobacteriia</taxon>
        <taxon>Flavobacteriales</taxon>
        <taxon>Flavobacteriaceae</taxon>
        <taxon>Ulvibacterium</taxon>
    </lineage>
</organism>
<evidence type="ECO:0000313" key="5">
    <source>
        <dbReference type="Proteomes" id="UP000276603"/>
    </source>
</evidence>
<dbReference type="Gene3D" id="2.40.50.1020">
    <property type="entry name" value="LytTr DNA-binding domain"/>
    <property type="match status" value="1"/>
</dbReference>
<dbReference type="RefSeq" id="WP_120711949.1">
    <property type="nucleotide sequence ID" value="NZ_RBCJ01000002.1"/>
</dbReference>
<name>A0A3B0C5T1_9FLAO</name>
<feature type="domain" description="HTH LytTR-type" evidence="3">
    <location>
        <begin position="142"/>
        <end position="243"/>
    </location>
</feature>
<dbReference type="GO" id="GO:0000156">
    <property type="term" value="F:phosphorelay response regulator activity"/>
    <property type="evidence" value="ECO:0007669"/>
    <property type="project" value="InterPro"/>
</dbReference>
<dbReference type="Proteomes" id="UP000276603">
    <property type="component" value="Unassembled WGS sequence"/>
</dbReference>
<keyword evidence="4" id="KW-0238">DNA-binding</keyword>
<dbReference type="InterPro" id="IPR007492">
    <property type="entry name" value="LytTR_DNA-bd_dom"/>
</dbReference>
<reference evidence="4 5" key="1">
    <citation type="submission" date="2018-10" db="EMBL/GenBank/DDBJ databases">
        <title>Ulvibacterium marinum gen. nov., sp. nov., a novel marine bacterium of the family Flavobacteriaceae, isolated from a culture of the green alga Ulva prolifera.</title>
        <authorList>
            <person name="Zhang Z."/>
        </authorList>
    </citation>
    <scope>NUCLEOTIDE SEQUENCE [LARGE SCALE GENOMIC DNA]</scope>
    <source>
        <strain evidence="4 5">CCMM003</strain>
    </source>
</reference>
<dbReference type="PANTHER" id="PTHR37299:SF1">
    <property type="entry name" value="STAGE 0 SPORULATION PROTEIN A HOMOLOG"/>
    <property type="match status" value="1"/>
</dbReference>
<proteinExistence type="predicted"/>
<dbReference type="SMART" id="SM00448">
    <property type="entry name" value="REC"/>
    <property type="match status" value="1"/>
</dbReference>
<dbReference type="EMBL" id="RBCJ01000002">
    <property type="protein sequence ID" value="RKN81795.1"/>
    <property type="molecule type" value="Genomic_DNA"/>
</dbReference>
<dbReference type="PANTHER" id="PTHR37299">
    <property type="entry name" value="TRANSCRIPTIONAL REGULATOR-RELATED"/>
    <property type="match status" value="1"/>
</dbReference>
<dbReference type="SMART" id="SM00850">
    <property type="entry name" value="LytTR"/>
    <property type="match status" value="1"/>
</dbReference>